<name>A0A2C9VZX9_MANES</name>
<gene>
    <name evidence="1" type="ORF">MANES_04G061900</name>
</gene>
<dbReference type="EMBL" id="CM004390">
    <property type="protein sequence ID" value="OAY52152.1"/>
    <property type="molecule type" value="Genomic_DNA"/>
</dbReference>
<accession>A0A2C9VZX9</accession>
<sequence length="34" mass="3997">MLNGIFCFCYFQFSDDAYCPCIYATLYLWSNGLI</sequence>
<organism evidence="1">
    <name type="scientific">Manihot esculenta</name>
    <name type="common">Cassava</name>
    <name type="synonym">Jatropha manihot</name>
    <dbReference type="NCBI Taxonomy" id="3983"/>
    <lineage>
        <taxon>Eukaryota</taxon>
        <taxon>Viridiplantae</taxon>
        <taxon>Streptophyta</taxon>
        <taxon>Embryophyta</taxon>
        <taxon>Tracheophyta</taxon>
        <taxon>Spermatophyta</taxon>
        <taxon>Magnoliopsida</taxon>
        <taxon>eudicotyledons</taxon>
        <taxon>Gunneridae</taxon>
        <taxon>Pentapetalae</taxon>
        <taxon>rosids</taxon>
        <taxon>fabids</taxon>
        <taxon>Malpighiales</taxon>
        <taxon>Euphorbiaceae</taxon>
        <taxon>Crotonoideae</taxon>
        <taxon>Manihoteae</taxon>
        <taxon>Manihot</taxon>
    </lineage>
</organism>
<proteinExistence type="predicted"/>
<protein>
    <submittedName>
        <fullName evidence="1">Uncharacterized protein</fullName>
    </submittedName>
</protein>
<evidence type="ECO:0000313" key="1">
    <source>
        <dbReference type="EMBL" id="OAY52152.1"/>
    </source>
</evidence>
<dbReference type="AlphaFoldDB" id="A0A2C9VZX9"/>
<reference evidence="1" key="1">
    <citation type="submission" date="2016-02" db="EMBL/GenBank/DDBJ databases">
        <title>WGS assembly of Manihot esculenta.</title>
        <authorList>
            <person name="Bredeson J.V."/>
            <person name="Prochnik S.E."/>
            <person name="Lyons J.B."/>
            <person name="Schmutz J."/>
            <person name="Grimwood J."/>
            <person name="Vrebalov J."/>
            <person name="Bart R.S."/>
            <person name="Amuge T."/>
            <person name="Ferguson M.E."/>
            <person name="Green R."/>
            <person name="Putnam N."/>
            <person name="Stites J."/>
            <person name="Rounsley S."/>
            <person name="Rokhsar D.S."/>
        </authorList>
    </citation>
    <scope>NUCLEOTIDE SEQUENCE [LARGE SCALE GENOMIC DNA]</scope>
    <source>
        <tissue evidence="1">Leaf</tissue>
    </source>
</reference>